<proteinExistence type="predicted"/>
<accession>A0ABQ4WJU4</accession>
<reference evidence="2" key="2">
    <citation type="submission" date="2022-01" db="EMBL/GenBank/DDBJ databases">
        <authorList>
            <person name="Yamashiro T."/>
            <person name="Shiraishi A."/>
            <person name="Satake H."/>
            <person name="Nakayama K."/>
        </authorList>
    </citation>
    <scope>NUCLEOTIDE SEQUENCE</scope>
</reference>
<protein>
    <submittedName>
        <fullName evidence="2">Uncharacterized protein</fullName>
    </submittedName>
</protein>
<feature type="compositionally biased region" description="Basic and acidic residues" evidence="1">
    <location>
        <begin position="349"/>
        <end position="360"/>
    </location>
</feature>
<comment type="caution">
    <text evidence="2">The sequence shown here is derived from an EMBL/GenBank/DDBJ whole genome shotgun (WGS) entry which is preliminary data.</text>
</comment>
<keyword evidence="3" id="KW-1185">Reference proteome</keyword>
<reference evidence="2" key="1">
    <citation type="journal article" date="2022" name="Int. J. Mol. Sci.">
        <title>Draft Genome of Tanacetum Coccineum: Genomic Comparison of Closely Related Tanacetum-Family Plants.</title>
        <authorList>
            <person name="Yamashiro T."/>
            <person name="Shiraishi A."/>
            <person name="Nakayama K."/>
            <person name="Satake H."/>
        </authorList>
    </citation>
    <scope>NUCLEOTIDE SEQUENCE</scope>
</reference>
<name>A0ABQ4WJU4_9ASTR</name>
<dbReference type="Proteomes" id="UP001151760">
    <property type="component" value="Unassembled WGS sequence"/>
</dbReference>
<organism evidence="2 3">
    <name type="scientific">Tanacetum coccineum</name>
    <dbReference type="NCBI Taxonomy" id="301880"/>
    <lineage>
        <taxon>Eukaryota</taxon>
        <taxon>Viridiplantae</taxon>
        <taxon>Streptophyta</taxon>
        <taxon>Embryophyta</taxon>
        <taxon>Tracheophyta</taxon>
        <taxon>Spermatophyta</taxon>
        <taxon>Magnoliopsida</taxon>
        <taxon>eudicotyledons</taxon>
        <taxon>Gunneridae</taxon>
        <taxon>Pentapetalae</taxon>
        <taxon>asterids</taxon>
        <taxon>campanulids</taxon>
        <taxon>Asterales</taxon>
        <taxon>Asteraceae</taxon>
        <taxon>Asteroideae</taxon>
        <taxon>Anthemideae</taxon>
        <taxon>Anthemidinae</taxon>
        <taxon>Tanacetum</taxon>
    </lineage>
</organism>
<evidence type="ECO:0000313" key="2">
    <source>
        <dbReference type="EMBL" id="GJS53103.1"/>
    </source>
</evidence>
<feature type="region of interest" description="Disordered" evidence="1">
    <location>
        <begin position="85"/>
        <end position="112"/>
    </location>
</feature>
<feature type="region of interest" description="Disordered" evidence="1">
    <location>
        <begin position="339"/>
        <end position="363"/>
    </location>
</feature>
<evidence type="ECO:0000313" key="3">
    <source>
        <dbReference type="Proteomes" id="UP001151760"/>
    </source>
</evidence>
<feature type="compositionally biased region" description="Polar residues" evidence="1">
    <location>
        <begin position="217"/>
        <end position="230"/>
    </location>
</feature>
<gene>
    <name evidence="2" type="ORF">Tco_0626465</name>
</gene>
<evidence type="ECO:0000256" key="1">
    <source>
        <dbReference type="SAM" id="MobiDB-lite"/>
    </source>
</evidence>
<dbReference type="EMBL" id="BQNB010008702">
    <property type="protein sequence ID" value="GJS53103.1"/>
    <property type="molecule type" value="Genomic_DNA"/>
</dbReference>
<sequence>MESSPLMNAMAVENVVENESHFSLEVVDQDLSSLAMFTKHLMGRGGGVGSNSGVGEGKEEFMGGIGGGSFAKRSMVAKDGLGGDGFVVDGGRSPSTSSKDGEDGGVENKSSMGSRLIVTGEIVVEWLLEKLVGLPMCSPMVERMVDREEKRLVLFSLGIVKKGGNNQPADKGLPSMTSNEGTGAKYQAGEDIDEDTQADTKVQSPLPNTDKPESYPVQDTNESTSDSSPDLKNFDNMLPLAERQLVKFLKKVSRVLFSRITKTQWAQHEEVVVSYVDLKAAIEAMNSLDKNSIARGDLLNALNGVTKALNAIQDVVRKIVKDTSDIKSMMTEGQQMLGENVTQADTEEPPSHTKGEHAAMEEEPTNAVPITTVKPTEIPTLEVQPITTIISTSQPEPYVPQREGKAIVTDDQPEDQRKLVPTSKEIQAHLNKEEKIKKAVEEGKLFEITKTEVIMVVQEEAEKIGLDPNKIISAKACETFKKAQDAKHQVLKREHSQKSKRAIELRMKRVEQYMWIMSKRLKPEPITNVKIYPNIKPAVLTVYRV</sequence>
<feature type="region of interest" description="Disordered" evidence="1">
    <location>
        <begin position="165"/>
        <end position="231"/>
    </location>
</feature>